<name>A0A1I2HSP3_9BACT</name>
<dbReference type="InterPro" id="IPR004963">
    <property type="entry name" value="PAE/NOTUM"/>
</dbReference>
<dbReference type="Pfam" id="PF03283">
    <property type="entry name" value="PAE"/>
    <property type="match status" value="1"/>
</dbReference>
<keyword evidence="2" id="KW-0732">Signal</keyword>
<evidence type="ECO:0000313" key="3">
    <source>
        <dbReference type="EMBL" id="SFF31401.1"/>
    </source>
</evidence>
<evidence type="ECO:0000256" key="1">
    <source>
        <dbReference type="SAM" id="MobiDB-lite"/>
    </source>
</evidence>
<feature type="region of interest" description="Disordered" evidence="1">
    <location>
        <begin position="23"/>
        <end position="94"/>
    </location>
</feature>
<dbReference type="OrthoDB" id="9802991at2"/>
<dbReference type="EMBL" id="FOMX01000045">
    <property type="protein sequence ID" value="SFF31401.1"/>
    <property type="molecule type" value="Genomic_DNA"/>
</dbReference>
<organism evidence="3 4">
    <name type="scientific">Nannocystis exedens</name>
    <dbReference type="NCBI Taxonomy" id="54"/>
    <lineage>
        <taxon>Bacteria</taxon>
        <taxon>Pseudomonadati</taxon>
        <taxon>Myxococcota</taxon>
        <taxon>Polyangia</taxon>
        <taxon>Nannocystales</taxon>
        <taxon>Nannocystaceae</taxon>
        <taxon>Nannocystis</taxon>
    </lineage>
</organism>
<proteinExistence type="predicted"/>
<dbReference type="AlphaFoldDB" id="A0A1I2HSP3"/>
<feature type="chain" id="PRO_5011767359" evidence="2">
    <location>
        <begin position="22"/>
        <end position="424"/>
    </location>
</feature>
<evidence type="ECO:0000313" key="4">
    <source>
        <dbReference type="Proteomes" id="UP000199400"/>
    </source>
</evidence>
<dbReference type="GO" id="GO:0016787">
    <property type="term" value="F:hydrolase activity"/>
    <property type="evidence" value="ECO:0007669"/>
    <property type="project" value="InterPro"/>
</dbReference>
<feature type="compositionally biased region" description="Low complexity" evidence="1">
    <location>
        <begin position="28"/>
        <end position="81"/>
    </location>
</feature>
<feature type="signal peptide" evidence="2">
    <location>
        <begin position="1"/>
        <end position="21"/>
    </location>
</feature>
<dbReference type="PANTHER" id="PTHR21562:SF83">
    <property type="entry name" value="PECTIN ACETYLESTERASE 4"/>
    <property type="match status" value="1"/>
</dbReference>
<dbReference type="STRING" id="54.SAMN02745121_08095"/>
<dbReference type="RefSeq" id="WP_143141359.1">
    <property type="nucleotide sequence ID" value="NZ_FOMX01000045.1"/>
</dbReference>
<gene>
    <name evidence="3" type="ORF">SAMN02745121_08095</name>
</gene>
<sequence length="424" mass="45477">MDTPSRIFLLSSLMLSMQVAACSEPVAGSEGEPTTGGTTTGDPDDTTTTSTTGTTGVPEDPGTSGPTTTDSTSSGSTTSGDEVVPEPEVFDGQKLPWDEFGRWNWIPFNDSQCRDGSSAGIWLRYGKGPGLVVSFQGGGACFNALTCANNPADVGDTWGFLLNGYGIFDSEWADNPVHDWNFVYIPYCTGDVHAGNRTDVEVPGVDGLQQFVGYRNVTAFLDRIVPTFAAAPNVLVTGTSAGGFGAGIHYDRIARAFPDARVTLLDDSGPPLANDVLAPCLQQQWSDLWGLEDALPVDCDDCYPSEGGGLVNLARYLGEKHPKQRLGLVSSTQDVTIRFFFGYGEDECMPKTINVPAGDFEAGLVDLRDNHVNEPAGVWSTYFIDSGDHVWTLDYRFSATYVQNVRFVDWFADLLAGKAGHVGP</sequence>
<evidence type="ECO:0000256" key="2">
    <source>
        <dbReference type="SAM" id="SignalP"/>
    </source>
</evidence>
<dbReference type="PANTHER" id="PTHR21562">
    <property type="entry name" value="NOTUM-RELATED"/>
    <property type="match status" value="1"/>
</dbReference>
<reference evidence="4" key="1">
    <citation type="submission" date="2016-10" db="EMBL/GenBank/DDBJ databases">
        <authorList>
            <person name="Varghese N."/>
            <person name="Submissions S."/>
        </authorList>
    </citation>
    <scope>NUCLEOTIDE SEQUENCE [LARGE SCALE GENOMIC DNA]</scope>
    <source>
        <strain evidence="4">ATCC 25963</strain>
    </source>
</reference>
<protein>
    <submittedName>
        <fullName evidence="3">Pectinacetylesterase</fullName>
    </submittedName>
</protein>
<accession>A0A1I2HSP3</accession>
<dbReference type="SUPFAM" id="SSF53474">
    <property type="entry name" value="alpha/beta-Hydrolases"/>
    <property type="match status" value="1"/>
</dbReference>
<dbReference type="Proteomes" id="UP000199400">
    <property type="component" value="Unassembled WGS sequence"/>
</dbReference>
<keyword evidence="4" id="KW-1185">Reference proteome</keyword>
<dbReference type="InterPro" id="IPR029058">
    <property type="entry name" value="AB_hydrolase_fold"/>
</dbReference>